<name>A0AAV9EES6_ACOCL</name>
<keyword evidence="2" id="KW-1185">Reference proteome</keyword>
<gene>
    <name evidence="1" type="ORF">QJS10_CPA08g00666</name>
</gene>
<dbReference type="Proteomes" id="UP001180020">
    <property type="component" value="Unassembled WGS sequence"/>
</dbReference>
<comment type="caution">
    <text evidence="1">The sequence shown here is derived from an EMBL/GenBank/DDBJ whole genome shotgun (WGS) entry which is preliminary data.</text>
</comment>
<accession>A0AAV9EES6</accession>
<reference evidence="1" key="2">
    <citation type="submission" date="2023-06" db="EMBL/GenBank/DDBJ databases">
        <authorList>
            <person name="Ma L."/>
            <person name="Liu K.-W."/>
            <person name="Li Z."/>
            <person name="Hsiao Y.-Y."/>
            <person name="Qi Y."/>
            <person name="Fu T."/>
            <person name="Tang G."/>
            <person name="Zhang D."/>
            <person name="Sun W.-H."/>
            <person name="Liu D.-K."/>
            <person name="Li Y."/>
            <person name="Chen G.-Z."/>
            <person name="Liu X.-D."/>
            <person name="Liao X.-Y."/>
            <person name="Jiang Y.-T."/>
            <person name="Yu X."/>
            <person name="Hao Y."/>
            <person name="Huang J."/>
            <person name="Zhao X.-W."/>
            <person name="Ke S."/>
            <person name="Chen Y.-Y."/>
            <person name="Wu W.-L."/>
            <person name="Hsu J.-L."/>
            <person name="Lin Y.-F."/>
            <person name="Huang M.-D."/>
            <person name="Li C.-Y."/>
            <person name="Huang L."/>
            <person name="Wang Z.-W."/>
            <person name="Zhao X."/>
            <person name="Zhong W.-Y."/>
            <person name="Peng D.-H."/>
            <person name="Ahmad S."/>
            <person name="Lan S."/>
            <person name="Zhang J.-S."/>
            <person name="Tsai W.-C."/>
            <person name="Van De Peer Y."/>
            <person name="Liu Z.-J."/>
        </authorList>
    </citation>
    <scope>NUCLEOTIDE SEQUENCE</scope>
    <source>
        <strain evidence="1">CP</strain>
        <tissue evidence="1">Leaves</tissue>
    </source>
</reference>
<reference evidence="1" key="1">
    <citation type="journal article" date="2023" name="Nat. Commun.">
        <title>Diploid and tetraploid genomes of Acorus and the evolution of monocots.</title>
        <authorList>
            <person name="Ma L."/>
            <person name="Liu K.W."/>
            <person name="Li Z."/>
            <person name="Hsiao Y.Y."/>
            <person name="Qi Y."/>
            <person name="Fu T."/>
            <person name="Tang G.D."/>
            <person name="Zhang D."/>
            <person name="Sun W.H."/>
            <person name="Liu D.K."/>
            <person name="Li Y."/>
            <person name="Chen G.Z."/>
            <person name="Liu X.D."/>
            <person name="Liao X.Y."/>
            <person name="Jiang Y.T."/>
            <person name="Yu X."/>
            <person name="Hao Y."/>
            <person name="Huang J."/>
            <person name="Zhao X.W."/>
            <person name="Ke S."/>
            <person name="Chen Y.Y."/>
            <person name="Wu W.L."/>
            <person name="Hsu J.L."/>
            <person name="Lin Y.F."/>
            <person name="Huang M.D."/>
            <person name="Li C.Y."/>
            <person name="Huang L."/>
            <person name="Wang Z.W."/>
            <person name="Zhao X."/>
            <person name="Zhong W.Y."/>
            <person name="Peng D.H."/>
            <person name="Ahmad S."/>
            <person name="Lan S."/>
            <person name="Zhang J.S."/>
            <person name="Tsai W.C."/>
            <person name="Van de Peer Y."/>
            <person name="Liu Z.J."/>
        </authorList>
    </citation>
    <scope>NUCLEOTIDE SEQUENCE</scope>
    <source>
        <strain evidence="1">CP</strain>
    </source>
</reference>
<sequence length="56" mass="6236">MEAEAIKMGVKAVRDVEEQIAYKHGSCTGEVGTLYSWKIGVKMDLAVVESNYKEEN</sequence>
<organism evidence="1 2">
    <name type="scientific">Acorus calamus</name>
    <name type="common">Sweet flag</name>
    <dbReference type="NCBI Taxonomy" id="4465"/>
    <lineage>
        <taxon>Eukaryota</taxon>
        <taxon>Viridiplantae</taxon>
        <taxon>Streptophyta</taxon>
        <taxon>Embryophyta</taxon>
        <taxon>Tracheophyta</taxon>
        <taxon>Spermatophyta</taxon>
        <taxon>Magnoliopsida</taxon>
        <taxon>Liliopsida</taxon>
        <taxon>Acoraceae</taxon>
        <taxon>Acorus</taxon>
    </lineage>
</organism>
<proteinExistence type="predicted"/>
<dbReference type="EMBL" id="JAUJYO010000008">
    <property type="protein sequence ID" value="KAK1311388.1"/>
    <property type="molecule type" value="Genomic_DNA"/>
</dbReference>
<evidence type="ECO:0000313" key="2">
    <source>
        <dbReference type="Proteomes" id="UP001180020"/>
    </source>
</evidence>
<protein>
    <submittedName>
        <fullName evidence="1">Uncharacterized protein</fullName>
    </submittedName>
</protein>
<evidence type="ECO:0000313" key="1">
    <source>
        <dbReference type="EMBL" id="KAK1311388.1"/>
    </source>
</evidence>
<dbReference type="AlphaFoldDB" id="A0AAV9EES6"/>